<accession>A0AAV4U6L3</accession>
<dbReference type="AlphaFoldDB" id="A0AAV4U6L3"/>
<protein>
    <submittedName>
        <fullName evidence="1">Uncharacterized protein</fullName>
    </submittedName>
</protein>
<evidence type="ECO:0000313" key="2">
    <source>
        <dbReference type="Proteomes" id="UP001054945"/>
    </source>
</evidence>
<evidence type="ECO:0000313" key="1">
    <source>
        <dbReference type="EMBL" id="GIY53411.1"/>
    </source>
</evidence>
<organism evidence="1 2">
    <name type="scientific">Caerostris extrusa</name>
    <name type="common">Bark spider</name>
    <name type="synonym">Caerostris bankana</name>
    <dbReference type="NCBI Taxonomy" id="172846"/>
    <lineage>
        <taxon>Eukaryota</taxon>
        <taxon>Metazoa</taxon>
        <taxon>Ecdysozoa</taxon>
        <taxon>Arthropoda</taxon>
        <taxon>Chelicerata</taxon>
        <taxon>Arachnida</taxon>
        <taxon>Araneae</taxon>
        <taxon>Araneomorphae</taxon>
        <taxon>Entelegynae</taxon>
        <taxon>Araneoidea</taxon>
        <taxon>Araneidae</taxon>
        <taxon>Caerostris</taxon>
    </lineage>
</organism>
<name>A0AAV4U6L3_CAEEX</name>
<dbReference type="EMBL" id="BPLR01012365">
    <property type="protein sequence ID" value="GIY53411.1"/>
    <property type="molecule type" value="Genomic_DNA"/>
</dbReference>
<sequence length="140" mass="16312">MAAPAPCPLDCCRHPEISRIAKGQEGSRGGETHDKERHASSKMFFFRSRRLIMNACAMISYSKYDLVDIPLCLNVRNTRAIITKNYFESFDFWGHVITRLLGTLFTDMELHRYEKLWLDSKYWSQLRESGVIRGVHEIEP</sequence>
<reference evidence="1 2" key="1">
    <citation type="submission" date="2021-06" db="EMBL/GenBank/DDBJ databases">
        <title>Caerostris extrusa draft genome.</title>
        <authorList>
            <person name="Kono N."/>
            <person name="Arakawa K."/>
        </authorList>
    </citation>
    <scope>NUCLEOTIDE SEQUENCE [LARGE SCALE GENOMIC DNA]</scope>
</reference>
<comment type="caution">
    <text evidence="1">The sequence shown here is derived from an EMBL/GenBank/DDBJ whole genome shotgun (WGS) entry which is preliminary data.</text>
</comment>
<proteinExistence type="predicted"/>
<gene>
    <name evidence="1" type="ORF">CEXT_70081</name>
</gene>
<keyword evidence="2" id="KW-1185">Reference proteome</keyword>
<dbReference type="Proteomes" id="UP001054945">
    <property type="component" value="Unassembled WGS sequence"/>
</dbReference>